<evidence type="ECO:0000313" key="2">
    <source>
        <dbReference type="Proteomes" id="UP000248423"/>
    </source>
</evidence>
<reference evidence="1 2" key="1">
    <citation type="submission" date="2018-02" db="EMBL/GenBank/DDBJ databases">
        <title>The genomes of Aspergillus section Nigri reveals drivers in fungal speciation.</title>
        <authorList>
            <consortium name="DOE Joint Genome Institute"/>
            <person name="Vesth T.C."/>
            <person name="Nybo J."/>
            <person name="Theobald S."/>
            <person name="Brandl J."/>
            <person name="Frisvad J.C."/>
            <person name="Nielsen K.F."/>
            <person name="Lyhne E.K."/>
            <person name="Kogle M.E."/>
            <person name="Kuo A."/>
            <person name="Riley R."/>
            <person name="Clum A."/>
            <person name="Nolan M."/>
            <person name="Lipzen A."/>
            <person name="Salamov A."/>
            <person name="Henrissat B."/>
            <person name="Wiebenga A."/>
            <person name="De vries R.P."/>
            <person name="Grigoriev I.V."/>
            <person name="Mortensen U.H."/>
            <person name="Andersen M.R."/>
            <person name="Baker S.E."/>
        </authorList>
    </citation>
    <scope>NUCLEOTIDE SEQUENCE [LARGE SCALE GENOMIC DNA]</scope>
    <source>
        <strain evidence="1 2">CBS 121057</strain>
    </source>
</reference>
<dbReference type="EMBL" id="KZ826367">
    <property type="protein sequence ID" value="PYI04554.1"/>
    <property type="molecule type" value="Genomic_DNA"/>
</dbReference>
<keyword evidence="2" id="KW-1185">Reference proteome</keyword>
<dbReference type="AlphaFoldDB" id="A0A319ELE5"/>
<gene>
    <name evidence="1" type="ORF">BO78DRAFT_320197</name>
</gene>
<dbReference type="SUPFAM" id="SSF53167">
    <property type="entry name" value="Purine and uridine phosphorylases"/>
    <property type="match status" value="1"/>
</dbReference>
<dbReference type="InterPro" id="IPR035994">
    <property type="entry name" value="Nucleoside_phosphorylase_sf"/>
</dbReference>
<proteinExistence type="predicted"/>
<feature type="non-terminal residue" evidence="1">
    <location>
        <position position="1"/>
    </location>
</feature>
<organism evidence="1 2">
    <name type="scientific">Aspergillus sclerotiicarbonarius (strain CBS 121057 / IBT 28362)</name>
    <dbReference type="NCBI Taxonomy" id="1448318"/>
    <lineage>
        <taxon>Eukaryota</taxon>
        <taxon>Fungi</taxon>
        <taxon>Dikarya</taxon>
        <taxon>Ascomycota</taxon>
        <taxon>Pezizomycotina</taxon>
        <taxon>Eurotiomycetes</taxon>
        <taxon>Eurotiomycetidae</taxon>
        <taxon>Eurotiales</taxon>
        <taxon>Aspergillaceae</taxon>
        <taxon>Aspergillus</taxon>
        <taxon>Aspergillus subgen. Circumdati</taxon>
    </lineage>
</organism>
<evidence type="ECO:0000313" key="1">
    <source>
        <dbReference type="EMBL" id="PYI04554.1"/>
    </source>
</evidence>
<dbReference type="InterPro" id="IPR053137">
    <property type="entry name" value="NLR-like"/>
</dbReference>
<dbReference type="STRING" id="1448318.A0A319ELE5"/>
<dbReference type="PANTHER" id="PTHR46082:SF11">
    <property type="entry name" value="AAA+ ATPASE DOMAIN-CONTAINING PROTEIN-RELATED"/>
    <property type="match status" value="1"/>
</dbReference>
<dbReference type="GO" id="GO:0009116">
    <property type="term" value="P:nucleoside metabolic process"/>
    <property type="evidence" value="ECO:0007669"/>
    <property type="project" value="InterPro"/>
</dbReference>
<name>A0A319ELE5_ASPSB</name>
<dbReference type="OrthoDB" id="1577640at2759"/>
<dbReference type="PANTHER" id="PTHR46082">
    <property type="entry name" value="ATP/GTP-BINDING PROTEIN-RELATED"/>
    <property type="match status" value="1"/>
</dbReference>
<dbReference type="VEuPathDB" id="FungiDB:BO78DRAFT_320197"/>
<dbReference type="Proteomes" id="UP000248423">
    <property type="component" value="Unassembled WGS sequence"/>
</dbReference>
<protein>
    <submittedName>
        <fullName evidence="1">Purine and uridine phosphorylase</fullName>
    </submittedName>
</protein>
<sequence>PFPNDEYTFGWVCTRDIEFEAAMGMMDEVHGVPQDINVNPDNNQYVLGSIGVCNVVVGCLPFDEFTSASALIGFTCMLRSFPNIRFHLNVGTGAGMPNIDQGADVRLGDVVLGKSTDKGAVVVCDFETKVQGRSYLEIAFATNPPEQLGSAVEKLVSRHIKRPNTLVHHIEHMLHKYPDMRKRIFSPVSGGWDRLFPASEDHVGVSIFGRYWAKGVDRKPRQHGAPVSHVGTIACSDTLIRNALARDVIRDKYEAICLDHKLAGLAIEFPGLVIRGISDYADSHADDCWQPYAVASAAACARDVLLSFA</sequence>
<accession>A0A319ELE5</accession>
<dbReference type="GO" id="GO:0003824">
    <property type="term" value="F:catalytic activity"/>
    <property type="evidence" value="ECO:0007669"/>
    <property type="project" value="InterPro"/>
</dbReference>
<dbReference type="Gene3D" id="3.40.50.1580">
    <property type="entry name" value="Nucleoside phosphorylase domain"/>
    <property type="match status" value="1"/>
</dbReference>